<keyword evidence="2" id="KW-1185">Reference proteome</keyword>
<proteinExistence type="predicted"/>
<dbReference type="Proteomes" id="UP000246740">
    <property type="component" value="Unassembled WGS sequence"/>
</dbReference>
<protein>
    <submittedName>
        <fullName evidence="1">Uncharacterized protein</fullName>
    </submittedName>
</protein>
<dbReference type="EMBL" id="KZ819198">
    <property type="protein sequence ID" value="PWY98407.1"/>
    <property type="molecule type" value="Genomic_DNA"/>
</dbReference>
<dbReference type="InParanoid" id="A0A317XKL8"/>
<organism evidence="1 2">
    <name type="scientific">Testicularia cyperi</name>
    <dbReference type="NCBI Taxonomy" id="1882483"/>
    <lineage>
        <taxon>Eukaryota</taxon>
        <taxon>Fungi</taxon>
        <taxon>Dikarya</taxon>
        <taxon>Basidiomycota</taxon>
        <taxon>Ustilaginomycotina</taxon>
        <taxon>Ustilaginomycetes</taxon>
        <taxon>Ustilaginales</taxon>
        <taxon>Anthracoideaceae</taxon>
        <taxon>Testicularia</taxon>
    </lineage>
</organism>
<evidence type="ECO:0000313" key="1">
    <source>
        <dbReference type="EMBL" id="PWY98407.1"/>
    </source>
</evidence>
<evidence type="ECO:0000313" key="2">
    <source>
        <dbReference type="Proteomes" id="UP000246740"/>
    </source>
</evidence>
<name>A0A317XKL8_9BASI</name>
<gene>
    <name evidence="1" type="ORF">BCV70DRAFT_201719</name>
</gene>
<dbReference type="AlphaFoldDB" id="A0A317XKL8"/>
<reference evidence="1 2" key="1">
    <citation type="journal article" date="2018" name="Mol. Biol. Evol.">
        <title>Broad Genomic Sampling Reveals a Smut Pathogenic Ancestry of the Fungal Clade Ustilaginomycotina.</title>
        <authorList>
            <person name="Kijpornyongpan T."/>
            <person name="Mondo S.J."/>
            <person name="Barry K."/>
            <person name="Sandor L."/>
            <person name="Lee J."/>
            <person name="Lipzen A."/>
            <person name="Pangilinan J."/>
            <person name="LaButti K."/>
            <person name="Hainaut M."/>
            <person name="Henrissat B."/>
            <person name="Grigoriev I.V."/>
            <person name="Spatafora J.W."/>
            <person name="Aime M.C."/>
        </authorList>
    </citation>
    <scope>NUCLEOTIDE SEQUENCE [LARGE SCALE GENOMIC DNA]</scope>
    <source>
        <strain evidence="1 2">MCA 3645</strain>
    </source>
</reference>
<accession>A0A317XKL8</accession>
<sequence>MAHSVSHCQRDLSGTSVRPIRSRRVLASCFCTARLQDHPSTVNHGAPGSLHGRYVWGHVRSRGSGCNRAESTPGNSSAACRIASLFSDEIHTQNCGQEPVVQSSQLLATLVGSRVSLRHSWLVASGNHLPYSQHPQNPIKLPVMSRGHRGTEAMTVVRSKAVASWRALFSLSTCRVRWIGPY</sequence>